<feature type="transmembrane region" description="Helical" evidence="1">
    <location>
        <begin position="12"/>
        <end position="33"/>
    </location>
</feature>
<name>M3G2U1_LEPIT</name>
<sequence>MGKGGMDSDIRLSFWLGVLAYHVLFLVLFRFVYRLSKIENLKENLPEREA</sequence>
<organism evidence="2 3">
    <name type="scientific">Leptospira interrogans serovar Copenhageni str. LT2050</name>
    <dbReference type="NCBI Taxonomy" id="1001598"/>
    <lineage>
        <taxon>Bacteria</taxon>
        <taxon>Pseudomonadati</taxon>
        <taxon>Spirochaetota</taxon>
        <taxon>Spirochaetia</taxon>
        <taxon>Leptospirales</taxon>
        <taxon>Leptospiraceae</taxon>
        <taxon>Leptospira</taxon>
    </lineage>
</organism>
<evidence type="ECO:0000313" key="3">
    <source>
        <dbReference type="Proteomes" id="UP000011778"/>
    </source>
</evidence>
<reference evidence="2 3" key="1">
    <citation type="submission" date="2013-02" db="EMBL/GenBank/DDBJ databases">
        <authorList>
            <person name="Harkins D.M."/>
            <person name="Durkin A.S."/>
            <person name="Brinkac L.M."/>
            <person name="Haft D.H."/>
            <person name="Selengut J.D."/>
            <person name="Sanka R."/>
            <person name="DePew J."/>
            <person name="Purushe J."/>
            <person name="Tulsiani S.M."/>
            <person name="Graham G.C."/>
            <person name="Burns M.-A."/>
            <person name="Dohnt M.F."/>
            <person name="Smythe L.D."/>
            <person name="McKay D.B."/>
            <person name="Craig S.B."/>
            <person name="Vinetz J.M."/>
            <person name="Sutton G.G."/>
            <person name="Nierman W.C."/>
            <person name="Fouts D.E."/>
        </authorList>
    </citation>
    <scope>NUCLEOTIDE SEQUENCE [LARGE SCALE GENOMIC DNA]</scope>
    <source>
        <strain evidence="2 3">LT2050</strain>
    </source>
</reference>
<keyword evidence="1" id="KW-0472">Membrane</keyword>
<dbReference type="EMBL" id="AFMD02000502">
    <property type="protein sequence ID" value="EMG19540.1"/>
    <property type="molecule type" value="Genomic_DNA"/>
</dbReference>
<dbReference type="Proteomes" id="UP000011778">
    <property type="component" value="Unassembled WGS sequence"/>
</dbReference>
<evidence type="ECO:0000256" key="1">
    <source>
        <dbReference type="SAM" id="Phobius"/>
    </source>
</evidence>
<evidence type="ECO:0000313" key="2">
    <source>
        <dbReference type="EMBL" id="EMG19540.1"/>
    </source>
</evidence>
<dbReference type="AlphaFoldDB" id="M3G2U1"/>
<proteinExistence type="predicted"/>
<accession>M3G2U1</accession>
<comment type="caution">
    <text evidence="2">The sequence shown here is derived from an EMBL/GenBank/DDBJ whole genome shotgun (WGS) entry which is preliminary data.</text>
</comment>
<gene>
    <name evidence="2" type="ORF">LEP1GSC150_4169</name>
</gene>
<keyword evidence="1" id="KW-0812">Transmembrane</keyword>
<keyword evidence="1" id="KW-1133">Transmembrane helix</keyword>
<protein>
    <submittedName>
        <fullName evidence="2">Uncharacterized protein</fullName>
    </submittedName>
</protein>